<gene>
    <name evidence="12" type="ORF">GPM918_LOCUS3305</name>
    <name evidence="13" type="ORF">SRO942_LOCUS3305</name>
</gene>
<dbReference type="GO" id="GO:0031380">
    <property type="term" value="C:nuclear RNA-directed RNA polymerase complex"/>
    <property type="evidence" value="ECO:0007669"/>
    <property type="project" value="TreeGrafter"/>
</dbReference>
<dbReference type="OrthoDB" id="6513042at2759"/>
<dbReference type="InterPro" id="IPR012677">
    <property type="entry name" value="Nucleotide-bd_a/b_plait_sf"/>
</dbReference>
<dbReference type="InterPro" id="IPR058752">
    <property type="entry name" value="RDRP_C_head"/>
</dbReference>
<dbReference type="EMBL" id="CAJNOQ010000401">
    <property type="protein sequence ID" value="CAF0796940.1"/>
    <property type="molecule type" value="Genomic_DNA"/>
</dbReference>
<dbReference type="GO" id="GO:0030422">
    <property type="term" value="P:siRNA processing"/>
    <property type="evidence" value="ECO:0007669"/>
    <property type="project" value="TreeGrafter"/>
</dbReference>
<keyword evidence="3 9" id="KW-0808">Transferase</keyword>
<keyword evidence="2 9" id="KW-0696">RNA-directed RNA polymerase</keyword>
<evidence type="ECO:0000256" key="2">
    <source>
        <dbReference type="ARBA" id="ARBA00022484"/>
    </source>
</evidence>
<evidence type="ECO:0000256" key="5">
    <source>
        <dbReference type="ARBA" id="ARBA00022884"/>
    </source>
</evidence>
<dbReference type="Proteomes" id="UP000663829">
    <property type="component" value="Unassembled WGS sequence"/>
</dbReference>
<dbReference type="EMBL" id="CAJOBC010000401">
    <property type="protein sequence ID" value="CAF3581672.1"/>
    <property type="molecule type" value="Genomic_DNA"/>
</dbReference>
<evidence type="ECO:0000256" key="7">
    <source>
        <dbReference type="ARBA" id="ARBA00048744"/>
    </source>
</evidence>
<dbReference type="Proteomes" id="UP000681722">
    <property type="component" value="Unassembled WGS sequence"/>
</dbReference>
<keyword evidence="6" id="KW-0943">RNA-mediated gene silencing</keyword>
<feature type="domain" description="RRM" evidence="11">
    <location>
        <begin position="123"/>
        <end position="204"/>
    </location>
</feature>
<dbReference type="PANTHER" id="PTHR23079">
    <property type="entry name" value="RNA-DEPENDENT RNA POLYMERASE"/>
    <property type="match status" value="1"/>
</dbReference>
<reference evidence="12" key="1">
    <citation type="submission" date="2021-02" db="EMBL/GenBank/DDBJ databases">
        <authorList>
            <person name="Nowell W R."/>
        </authorList>
    </citation>
    <scope>NUCLEOTIDE SEQUENCE</scope>
</reference>
<evidence type="ECO:0000256" key="8">
    <source>
        <dbReference type="PROSITE-ProRule" id="PRU00176"/>
    </source>
</evidence>
<dbReference type="GO" id="GO:0003968">
    <property type="term" value="F:RNA-directed RNA polymerase activity"/>
    <property type="evidence" value="ECO:0007669"/>
    <property type="project" value="UniProtKB-KW"/>
</dbReference>
<dbReference type="GO" id="GO:0003723">
    <property type="term" value="F:RNA binding"/>
    <property type="evidence" value="ECO:0007669"/>
    <property type="project" value="UniProtKB-UniRule"/>
</dbReference>
<keyword evidence="14" id="KW-1185">Reference proteome</keyword>
<comment type="catalytic activity">
    <reaction evidence="7 9">
        <text>RNA(n) + a ribonucleoside 5'-triphosphate = RNA(n+1) + diphosphate</text>
        <dbReference type="Rhea" id="RHEA:21248"/>
        <dbReference type="Rhea" id="RHEA-COMP:14527"/>
        <dbReference type="Rhea" id="RHEA-COMP:17342"/>
        <dbReference type="ChEBI" id="CHEBI:33019"/>
        <dbReference type="ChEBI" id="CHEBI:61557"/>
        <dbReference type="ChEBI" id="CHEBI:140395"/>
        <dbReference type="EC" id="2.7.7.48"/>
    </reaction>
</comment>
<evidence type="ECO:0000256" key="4">
    <source>
        <dbReference type="ARBA" id="ARBA00022695"/>
    </source>
</evidence>
<dbReference type="InterPro" id="IPR007855">
    <property type="entry name" value="RDRP"/>
</dbReference>
<feature type="region of interest" description="Disordered" evidence="10">
    <location>
        <begin position="1"/>
        <end position="20"/>
    </location>
</feature>
<name>A0A813SLT6_9BILA</name>
<dbReference type="InterPro" id="IPR035979">
    <property type="entry name" value="RBD_domain_sf"/>
</dbReference>
<dbReference type="InterPro" id="IPR000504">
    <property type="entry name" value="RRM_dom"/>
</dbReference>
<dbReference type="SMART" id="SM00360">
    <property type="entry name" value="RRM"/>
    <property type="match status" value="1"/>
</dbReference>
<dbReference type="PANTHER" id="PTHR23079:SF55">
    <property type="entry name" value="RNA-DIRECTED RNA POLYMERASE"/>
    <property type="match status" value="1"/>
</dbReference>
<organism evidence="12 14">
    <name type="scientific">Didymodactylos carnosus</name>
    <dbReference type="NCBI Taxonomy" id="1234261"/>
    <lineage>
        <taxon>Eukaryota</taxon>
        <taxon>Metazoa</taxon>
        <taxon>Spiralia</taxon>
        <taxon>Gnathifera</taxon>
        <taxon>Rotifera</taxon>
        <taxon>Eurotatoria</taxon>
        <taxon>Bdelloidea</taxon>
        <taxon>Philodinida</taxon>
        <taxon>Philodinidae</taxon>
        <taxon>Didymodactylos</taxon>
    </lineage>
</organism>
<dbReference type="SUPFAM" id="SSF54928">
    <property type="entry name" value="RNA-binding domain, RBD"/>
    <property type="match status" value="1"/>
</dbReference>
<evidence type="ECO:0000259" key="11">
    <source>
        <dbReference type="PROSITE" id="PS50102"/>
    </source>
</evidence>
<evidence type="ECO:0000313" key="13">
    <source>
        <dbReference type="EMBL" id="CAF3581672.1"/>
    </source>
</evidence>
<evidence type="ECO:0000256" key="10">
    <source>
        <dbReference type="SAM" id="MobiDB-lite"/>
    </source>
</evidence>
<comment type="caution">
    <text evidence="12">The sequence shown here is derived from an EMBL/GenBank/DDBJ whole genome shotgun (WGS) entry which is preliminary data.</text>
</comment>
<keyword evidence="5 8" id="KW-0694">RNA-binding</keyword>
<dbReference type="Pfam" id="PF26253">
    <property type="entry name" value="RdRP_head"/>
    <property type="match status" value="1"/>
</dbReference>
<evidence type="ECO:0000256" key="6">
    <source>
        <dbReference type="ARBA" id="ARBA00023158"/>
    </source>
</evidence>
<keyword evidence="4 9" id="KW-0548">Nucleotidyltransferase</keyword>
<dbReference type="PROSITE" id="PS50102">
    <property type="entry name" value="RRM"/>
    <property type="match status" value="1"/>
</dbReference>
<dbReference type="Pfam" id="PF05183">
    <property type="entry name" value="RdRP"/>
    <property type="match status" value="1"/>
</dbReference>
<dbReference type="EC" id="2.7.7.48" evidence="9"/>
<accession>A0A813SLT6</accession>
<evidence type="ECO:0000313" key="12">
    <source>
        <dbReference type="EMBL" id="CAF0796940.1"/>
    </source>
</evidence>
<evidence type="ECO:0000256" key="1">
    <source>
        <dbReference type="ARBA" id="ARBA00005762"/>
    </source>
</evidence>
<evidence type="ECO:0000313" key="14">
    <source>
        <dbReference type="Proteomes" id="UP000663829"/>
    </source>
</evidence>
<protein>
    <recommendedName>
        <fullName evidence="9">RNA-dependent RNA polymerase</fullName>
        <ecNumber evidence="9">2.7.7.48</ecNumber>
    </recommendedName>
</protein>
<proteinExistence type="inferred from homology"/>
<feature type="compositionally biased region" description="Acidic residues" evidence="10">
    <location>
        <begin position="8"/>
        <end position="20"/>
    </location>
</feature>
<dbReference type="Gene3D" id="3.30.70.330">
    <property type="match status" value="1"/>
</dbReference>
<comment type="similarity">
    <text evidence="1 9">Belongs to the RdRP family.</text>
</comment>
<evidence type="ECO:0000256" key="3">
    <source>
        <dbReference type="ARBA" id="ARBA00022679"/>
    </source>
</evidence>
<sequence>MTNCHVMDDDDDDGDNNQDNISDDMFDIADLDIFDDLFDIFLGSDDDDDDMVPLEMDVTTALSVSLASIINNQQPELTVEFGDFIQDYFNSSLLFHSIASSSLLNLPPENADTLAANALFGTFELYVKNIPKYSKEMELIDFFIQLGYKDIRKFTLKTPSRASWFGFAEFSTSQTAEHVLFDYKNNPSKFNFKSVVLFVNRANKPKKQPKRSMENDEETELLFPIHNIQYGTLITGPATKNIIDSNQNHASFDHGCIISSLLAQNDDRLSYFKIDQNGKKFSIIIKRSFDEIHFQWSFRDLKGERIAPVYTCHIIHGSNVVYDQVIDPYVYLLVEIKRPPVISYVGHDEIRLRGNLLIGQSNVWLFQLGELNIESTQRNLATCYIDMFTTLARYSLCKHPFDQHNIQFLISSRHAPTKLKNVLLLSNEKWVNDHRTFYDNFIHKRWSSYNFEIKFELMKLISKHIITAHDLIVDETLENILSRLSRNTFIACTDKIGELAFRWKSSYENNDDEEEDEEEVEQPSHKTQHKVPSVTVKSTWNDIIDSSSTHCIPIKNKKMTVSRVIKQVKNQRIGALSRLLLLAINELKNKRELCKTTKNFYVTKHELKTLDIESYLIRKIYVTPCRILYEGPYREEKNSVTRYFDDVQHGFIRISFRDEDYRKLSNGNENMTKLYEYIEQVMYNGISICDRKYEFLAFSSSQLRDHSAWMFAKNTYSSKRNEYINATSIRQWMGHFGNIRPVSKYAARLGQSFSTTVQGTEVEKYSWTMEKDVFTPSKHCFTDGIGIVSKQLCEKLSKQLKLEHPACAFQIRFGGSKGMICLDVANKIRDPTIELFIRPSMEKFISLNKSINIVRSSSSSSPAFLNRQIILLLSSLGIANTVFLNMQNEILRKIINITENSIGARELLKELIDAGSKNFCHMFMFDCLKRFGTKIDPLLRQMLLCFQAFLVKELRTKARILVKHGACLLGVIDETRTLKYGQVFIQIEQYEKPAIIIQKPVIVTKNPCFHPGDIRLLDAIDVPKLHQLTNVIVFPMDGDRPLTLEISGSDLDGDVYFVSWDKRLIFSSNESPLDYHDQALEAEKQALSDPNQTISIENVCKFFSEYIEADNLGLIANRHLAFADQLPLQAKNDKCIQLAKMHSIAVDFAKNGVCAPKLTRDLKPVEYPHFMEKNDKPHYISKNILGQLYDQVQTHQCELNEENDYNNYTALNLIPYEKFVLNGKDDYLEDAEFIKQGYDRELRQIMRQYGIKRESELISGYILKLMNKKYSKESRMYELRQEINYSVRFIREKYIKIFWNEFYYPKHDENEQQHDMKFEENYQKIMQKLTWKNQLDLAKLYNITGDKNNSIDDEIYKKASAWFYVTYEKQIKRNRKTKEKQHFDNKRKDLFSFCWVVYPVLLQIFDYNNNQMKK</sequence>
<dbReference type="InterPro" id="IPR057596">
    <property type="entry name" value="RDRP_core"/>
</dbReference>
<evidence type="ECO:0000256" key="9">
    <source>
        <dbReference type="RuleBase" id="RU363098"/>
    </source>
</evidence>